<accession>A0A9K3D8V2</accession>
<feature type="non-terminal residue" evidence="1">
    <location>
        <position position="1"/>
    </location>
</feature>
<organism evidence="1 2">
    <name type="scientific">Kipferlia bialata</name>
    <dbReference type="NCBI Taxonomy" id="797122"/>
    <lineage>
        <taxon>Eukaryota</taxon>
        <taxon>Metamonada</taxon>
        <taxon>Carpediemonas-like organisms</taxon>
        <taxon>Kipferlia</taxon>
    </lineage>
</organism>
<proteinExistence type="predicted"/>
<evidence type="ECO:0000313" key="2">
    <source>
        <dbReference type="Proteomes" id="UP000265618"/>
    </source>
</evidence>
<gene>
    <name evidence="1" type="ORF">KIPB_013137</name>
</gene>
<sequence>MKTAVQKILDHLISDPICPSPWRLDLGTRASPDTQMKLMEGHIRPEAAPQRFDNSNLKISALSSHPRPWCRAPCDALQNQYLMETGGPLPVGSLIKQGVKCPRCPALYSYGHEHQCTGAKNNITGRHDAVKNSFHHIGRNHGSQLQTEVHLNDKDGAPLLPITTKTPSGYGKHSNGRRIDVTVFDTGISVEVKCPNTFKAGHKNSLASLHAEVLATYSEAYIGSEKVKAVPFIISNTGTVYMGDREEQSDSVRKHMNPFTQLARAAASIGRRTNLQQMHARIGVDLC</sequence>
<evidence type="ECO:0000313" key="1">
    <source>
        <dbReference type="EMBL" id="GIQ90367.1"/>
    </source>
</evidence>
<keyword evidence="2" id="KW-1185">Reference proteome</keyword>
<protein>
    <submittedName>
        <fullName evidence="1">Uncharacterized protein</fullName>
    </submittedName>
</protein>
<comment type="caution">
    <text evidence="1">The sequence shown here is derived from an EMBL/GenBank/DDBJ whole genome shotgun (WGS) entry which is preliminary data.</text>
</comment>
<dbReference type="AlphaFoldDB" id="A0A9K3D8V2"/>
<dbReference type="Proteomes" id="UP000265618">
    <property type="component" value="Unassembled WGS sequence"/>
</dbReference>
<dbReference type="EMBL" id="BDIP01006092">
    <property type="protein sequence ID" value="GIQ90367.1"/>
    <property type="molecule type" value="Genomic_DNA"/>
</dbReference>
<name>A0A9K3D8V2_9EUKA</name>
<reference evidence="1 2" key="1">
    <citation type="journal article" date="2018" name="PLoS ONE">
        <title>The draft genome of Kipferlia bialata reveals reductive genome evolution in fornicate parasites.</title>
        <authorList>
            <person name="Tanifuji G."/>
            <person name="Takabayashi S."/>
            <person name="Kume K."/>
            <person name="Takagi M."/>
            <person name="Nakayama T."/>
            <person name="Kamikawa R."/>
            <person name="Inagaki Y."/>
            <person name="Hashimoto T."/>
        </authorList>
    </citation>
    <scope>NUCLEOTIDE SEQUENCE [LARGE SCALE GENOMIC DNA]</scope>
    <source>
        <strain evidence="1">NY0173</strain>
    </source>
</reference>